<feature type="domain" description="Phytocyanin" evidence="2">
    <location>
        <begin position="27"/>
        <end position="128"/>
    </location>
</feature>
<dbReference type="Pfam" id="PF02298">
    <property type="entry name" value="Cu_bind_like"/>
    <property type="match status" value="1"/>
</dbReference>
<accession>A0ABM0TYB5</accession>
<gene>
    <name evidence="4" type="primary">LOC104717022</name>
</gene>
<evidence type="ECO:0000259" key="2">
    <source>
        <dbReference type="PROSITE" id="PS51485"/>
    </source>
</evidence>
<evidence type="ECO:0000313" key="4">
    <source>
        <dbReference type="RefSeq" id="XP_010433194.1"/>
    </source>
</evidence>
<feature type="chain" id="PRO_5047395090" evidence="1">
    <location>
        <begin position="27"/>
        <end position="174"/>
    </location>
</feature>
<evidence type="ECO:0000256" key="1">
    <source>
        <dbReference type="SAM" id="SignalP"/>
    </source>
</evidence>
<dbReference type="Proteomes" id="UP000694864">
    <property type="component" value="Chromosome 1"/>
</dbReference>
<organism evidence="3 4">
    <name type="scientific">Camelina sativa</name>
    <name type="common">False flax</name>
    <name type="synonym">Myagrum sativum</name>
    <dbReference type="NCBI Taxonomy" id="90675"/>
    <lineage>
        <taxon>Eukaryota</taxon>
        <taxon>Viridiplantae</taxon>
        <taxon>Streptophyta</taxon>
        <taxon>Embryophyta</taxon>
        <taxon>Tracheophyta</taxon>
        <taxon>Spermatophyta</taxon>
        <taxon>Magnoliopsida</taxon>
        <taxon>eudicotyledons</taxon>
        <taxon>Gunneridae</taxon>
        <taxon>Pentapetalae</taxon>
        <taxon>rosids</taxon>
        <taxon>malvids</taxon>
        <taxon>Brassicales</taxon>
        <taxon>Brassicaceae</taxon>
        <taxon>Camelineae</taxon>
        <taxon>Camelina</taxon>
    </lineage>
</organism>
<reference evidence="3" key="1">
    <citation type="journal article" date="2014" name="Nat. Commun.">
        <title>The emerging biofuel crop Camelina sativa retains a highly undifferentiated hexaploid genome structure.</title>
        <authorList>
            <person name="Kagale S."/>
            <person name="Koh C."/>
            <person name="Nixon J."/>
            <person name="Bollina V."/>
            <person name="Clarke W.E."/>
            <person name="Tuteja R."/>
            <person name="Spillane C."/>
            <person name="Robinson S.J."/>
            <person name="Links M.G."/>
            <person name="Clarke C."/>
            <person name="Higgins E.E."/>
            <person name="Huebert T."/>
            <person name="Sharpe A.G."/>
            <person name="Parkin I.A."/>
        </authorList>
    </citation>
    <scope>NUCLEOTIDE SEQUENCE [LARGE SCALE GENOMIC DNA]</scope>
    <source>
        <strain evidence="3">cv. DH55</strain>
    </source>
</reference>
<dbReference type="PROSITE" id="PS51485">
    <property type="entry name" value="PHYTOCYANIN"/>
    <property type="match status" value="1"/>
</dbReference>
<dbReference type="GeneID" id="104717022"/>
<sequence>MARVALLVAAAFLAFLMAAPVTEVAAKRWTVGDNQFWNPNINYTVWAQDKHFYLDDWLYFVYERNQFNVIEVNETNYLSCNSNNPIANWTRGAGRDLVHLNETRHYYLISGNGGGCYGGMKLAVLVEKPPPPPPPASPNKNSASTVSAFAHQFFVPVAVFATVWTMLDAVPRLW</sequence>
<dbReference type="InterPro" id="IPR003245">
    <property type="entry name" value="Phytocyanin_dom"/>
</dbReference>
<dbReference type="InterPro" id="IPR008972">
    <property type="entry name" value="Cupredoxin"/>
</dbReference>
<reference evidence="4" key="2">
    <citation type="submission" date="2025-08" db="UniProtKB">
        <authorList>
            <consortium name="RefSeq"/>
        </authorList>
    </citation>
    <scope>IDENTIFICATION</scope>
    <source>
        <tissue evidence="4">Leaf</tissue>
    </source>
</reference>
<dbReference type="Gene3D" id="2.60.40.420">
    <property type="entry name" value="Cupredoxins - blue copper proteins"/>
    <property type="match status" value="1"/>
</dbReference>
<dbReference type="PANTHER" id="PTHR33021:SF534">
    <property type="entry name" value="EARLY NODULIN-LIKE PROTEIN 16"/>
    <property type="match status" value="1"/>
</dbReference>
<protein>
    <submittedName>
        <fullName evidence="4">Lamin-like protein</fullName>
    </submittedName>
</protein>
<evidence type="ECO:0000313" key="3">
    <source>
        <dbReference type="Proteomes" id="UP000694864"/>
    </source>
</evidence>
<dbReference type="RefSeq" id="XP_010433194.1">
    <property type="nucleotide sequence ID" value="XM_010434892.2"/>
</dbReference>
<keyword evidence="1" id="KW-0732">Signal</keyword>
<keyword evidence="3" id="KW-1185">Reference proteome</keyword>
<dbReference type="SUPFAM" id="SSF49503">
    <property type="entry name" value="Cupredoxins"/>
    <property type="match status" value="1"/>
</dbReference>
<feature type="signal peptide" evidence="1">
    <location>
        <begin position="1"/>
        <end position="26"/>
    </location>
</feature>
<dbReference type="InterPro" id="IPR039391">
    <property type="entry name" value="Phytocyanin-like"/>
</dbReference>
<dbReference type="PANTHER" id="PTHR33021">
    <property type="entry name" value="BLUE COPPER PROTEIN"/>
    <property type="match status" value="1"/>
</dbReference>
<proteinExistence type="predicted"/>
<name>A0ABM0TYB5_CAMSA</name>